<dbReference type="EMBL" id="MIGZ01000016">
    <property type="protein sequence ID" value="ODQ95553.1"/>
    <property type="molecule type" value="Genomic_DNA"/>
</dbReference>
<evidence type="ECO:0000256" key="2">
    <source>
        <dbReference type="ARBA" id="ARBA00022695"/>
    </source>
</evidence>
<dbReference type="SUPFAM" id="SSF140931">
    <property type="entry name" value="Fic-like"/>
    <property type="match status" value="1"/>
</dbReference>
<sequence length="252" mass="29583">MNSYTKWGDYFWPDAPDVLRNRLRIKDNYELGEAETRLTLIRMYQIVAEDPRPETIDFDHYCGVHRRIFGDVYDWAGTPRTVPERAMTKNWRDVVNHAPDDRMAPWVTYRYYPGPEVAGRAGSQFTMMNFELTQAKNQAPQQFIPLLARFWGGLDAIHPFREGNTRSQTILFHQVCRKHGYELDNQELFHRREEFIGARFHGHATGQYGRLTALLLDTVRVRESEQLSDREHQWARSLLRSARGQSEPGLEL</sequence>
<keyword evidence="1" id="KW-0808">Transferase</keyword>
<evidence type="ECO:0000313" key="9">
    <source>
        <dbReference type="EMBL" id="ODQ95553.1"/>
    </source>
</evidence>
<dbReference type="PANTHER" id="PTHR39560:SF1">
    <property type="entry name" value="PROTEIN ADENYLYLTRANSFERASE FIC-RELATED"/>
    <property type="match status" value="1"/>
</dbReference>
<dbReference type="GO" id="GO:0005524">
    <property type="term" value="F:ATP binding"/>
    <property type="evidence" value="ECO:0007669"/>
    <property type="project" value="UniProtKB-KW"/>
</dbReference>
<keyword evidence="3" id="KW-0547">Nucleotide-binding</keyword>
<dbReference type="EC" id="2.7.7.108" evidence="5"/>
<evidence type="ECO:0000259" key="8">
    <source>
        <dbReference type="PROSITE" id="PS51459"/>
    </source>
</evidence>
<keyword evidence="2" id="KW-0548">Nucleotidyltransferase</keyword>
<feature type="domain" description="Fido" evidence="8">
    <location>
        <begin position="56"/>
        <end position="217"/>
    </location>
</feature>
<dbReference type="Proteomes" id="UP000094243">
    <property type="component" value="Unassembled WGS sequence"/>
</dbReference>
<evidence type="ECO:0000256" key="4">
    <source>
        <dbReference type="ARBA" id="ARBA00022840"/>
    </source>
</evidence>
<dbReference type="Pfam" id="PF02661">
    <property type="entry name" value="Fic"/>
    <property type="match status" value="1"/>
</dbReference>
<dbReference type="GO" id="GO:0070733">
    <property type="term" value="F:AMPylase activity"/>
    <property type="evidence" value="ECO:0007669"/>
    <property type="project" value="UniProtKB-EC"/>
</dbReference>
<dbReference type="RefSeq" id="WP_069404039.1">
    <property type="nucleotide sequence ID" value="NZ_MIGZ01000016.1"/>
</dbReference>
<evidence type="ECO:0000313" key="10">
    <source>
        <dbReference type="Proteomes" id="UP000094243"/>
    </source>
</evidence>
<organism evidence="9 10">
    <name type="scientific">Mycolicibacterium holsaticum</name>
    <dbReference type="NCBI Taxonomy" id="152142"/>
    <lineage>
        <taxon>Bacteria</taxon>
        <taxon>Bacillati</taxon>
        <taxon>Actinomycetota</taxon>
        <taxon>Actinomycetes</taxon>
        <taxon>Mycobacteriales</taxon>
        <taxon>Mycobacteriaceae</taxon>
        <taxon>Mycolicibacterium</taxon>
    </lineage>
</organism>
<evidence type="ECO:0000256" key="5">
    <source>
        <dbReference type="ARBA" id="ARBA00034531"/>
    </source>
</evidence>
<dbReference type="InterPro" id="IPR036597">
    <property type="entry name" value="Fido-like_dom_sf"/>
</dbReference>
<dbReference type="Gene3D" id="1.10.3290.10">
    <property type="entry name" value="Fido-like domain"/>
    <property type="match status" value="1"/>
</dbReference>
<dbReference type="GO" id="GO:0051302">
    <property type="term" value="P:regulation of cell division"/>
    <property type="evidence" value="ECO:0007669"/>
    <property type="project" value="TreeGrafter"/>
</dbReference>
<evidence type="ECO:0000256" key="6">
    <source>
        <dbReference type="ARBA" id="ARBA00047939"/>
    </source>
</evidence>
<gene>
    <name evidence="9" type="ORF">BHQ17_04530</name>
</gene>
<dbReference type="PROSITE" id="PS51459">
    <property type="entry name" value="FIDO"/>
    <property type="match status" value="1"/>
</dbReference>
<dbReference type="PANTHER" id="PTHR39560">
    <property type="entry name" value="PROTEIN ADENYLYLTRANSFERASE FIC-RELATED"/>
    <property type="match status" value="1"/>
</dbReference>
<accession>A0A1E3S036</accession>
<keyword evidence="10" id="KW-1185">Reference proteome</keyword>
<comment type="catalytic activity">
    <reaction evidence="6">
        <text>L-threonyl-[protein] + ATP = 3-O-(5'-adenylyl)-L-threonyl-[protein] + diphosphate</text>
        <dbReference type="Rhea" id="RHEA:54292"/>
        <dbReference type="Rhea" id="RHEA-COMP:11060"/>
        <dbReference type="Rhea" id="RHEA-COMP:13847"/>
        <dbReference type="ChEBI" id="CHEBI:30013"/>
        <dbReference type="ChEBI" id="CHEBI:30616"/>
        <dbReference type="ChEBI" id="CHEBI:33019"/>
        <dbReference type="ChEBI" id="CHEBI:138113"/>
        <dbReference type="EC" id="2.7.7.108"/>
    </reaction>
</comment>
<evidence type="ECO:0000256" key="7">
    <source>
        <dbReference type="ARBA" id="ARBA00048696"/>
    </source>
</evidence>
<reference evidence="10" key="1">
    <citation type="submission" date="2016-09" db="EMBL/GenBank/DDBJ databases">
        <authorList>
            <person name="Greninger A.L."/>
            <person name="Jerome K.R."/>
            <person name="Mcnair B."/>
            <person name="Wallis C."/>
            <person name="Fang F."/>
        </authorList>
    </citation>
    <scope>NUCLEOTIDE SEQUENCE [LARGE SCALE GENOMIC DNA]</scope>
    <source>
        <strain evidence="10">M7</strain>
    </source>
</reference>
<protein>
    <recommendedName>
        <fullName evidence="5">protein adenylyltransferase</fullName>
        <ecNumber evidence="5">2.7.7.108</ecNumber>
    </recommendedName>
</protein>
<dbReference type="AlphaFoldDB" id="A0A1E3S036"/>
<evidence type="ECO:0000256" key="1">
    <source>
        <dbReference type="ARBA" id="ARBA00022679"/>
    </source>
</evidence>
<dbReference type="InterPro" id="IPR003812">
    <property type="entry name" value="Fido"/>
</dbReference>
<evidence type="ECO:0000256" key="3">
    <source>
        <dbReference type="ARBA" id="ARBA00022741"/>
    </source>
</evidence>
<keyword evidence="4" id="KW-0067">ATP-binding</keyword>
<dbReference type="OrthoDB" id="9813719at2"/>
<name>A0A1E3S036_9MYCO</name>
<proteinExistence type="predicted"/>
<comment type="catalytic activity">
    <reaction evidence="7">
        <text>L-tyrosyl-[protein] + ATP = O-(5'-adenylyl)-L-tyrosyl-[protein] + diphosphate</text>
        <dbReference type="Rhea" id="RHEA:54288"/>
        <dbReference type="Rhea" id="RHEA-COMP:10136"/>
        <dbReference type="Rhea" id="RHEA-COMP:13846"/>
        <dbReference type="ChEBI" id="CHEBI:30616"/>
        <dbReference type="ChEBI" id="CHEBI:33019"/>
        <dbReference type="ChEBI" id="CHEBI:46858"/>
        <dbReference type="ChEBI" id="CHEBI:83624"/>
        <dbReference type="EC" id="2.7.7.108"/>
    </reaction>
</comment>
<comment type="caution">
    <text evidence="9">The sequence shown here is derived from an EMBL/GenBank/DDBJ whole genome shotgun (WGS) entry which is preliminary data.</text>
</comment>